<keyword evidence="2 3" id="KW-0802">TPR repeat</keyword>
<dbReference type="KEGG" id="atr:18436772"/>
<dbReference type="HOGENOM" id="CLU_038988_1_0_1"/>
<evidence type="ECO:0000313" key="6">
    <source>
        <dbReference type="Proteomes" id="UP000017836"/>
    </source>
</evidence>
<dbReference type="SUPFAM" id="SSF48452">
    <property type="entry name" value="TPR-like"/>
    <property type="match status" value="1"/>
</dbReference>
<dbReference type="GO" id="GO:0016020">
    <property type="term" value="C:membrane"/>
    <property type="evidence" value="ECO:0000318"/>
    <property type="project" value="GO_Central"/>
</dbReference>
<keyword evidence="6" id="KW-1185">Reference proteome</keyword>
<accession>W1PKS3</accession>
<dbReference type="PROSITE" id="PS50005">
    <property type="entry name" value="TPR"/>
    <property type="match status" value="1"/>
</dbReference>
<feature type="region of interest" description="Disordered" evidence="4">
    <location>
        <begin position="76"/>
        <end position="95"/>
    </location>
</feature>
<dbReference type="Proteomes" id="UP000017836">
    <property type="component" value="Unassembled WGS sequence"/>
</dbReference>
<dbReference type="SMART" id="SM00028">
    <property type="entry name" value="TPR"/>
    <property type="match status" value="3"/>
</dbReference>
<gene>
    <name evidence="5" type="ORF">AMTR_s00017p00195980</name>
</gene>
<dbReference type="GO" id="GO:0072380">
    <property type="term" value="C:TRC complex"/>
    <property type="evidence" value="ECO:0000318"/>
    <property type="project" value="GO_Central"/>
</dbReference>
<evidence type="ECO:0000256" key="1">
    <source>
        <dbReference type="ARBA" id="ARBA00022737"/>
    </source>
</evidence>
<organism evidence="5 6">
    <name type="scientific">Amborella trichopoda</name>
    <dbReference type="NCBI Taxonomy" id="13333"/>
    <lineage>
        <taxon>Eukaryota</taxon>
        <taxon>Viridiplantae</taxon>
        <taxon>Streptophyta</taxon>
        <taxon>Embryophyta</taxon>
        <taxon>Tracheophyta</taxon>
        <taxon>Spermatophyta</taxon>
        <taxon>Magnoliopsida</taxon>
        <taxon>Amborellales</taxon>
        <taxon>Amborellaceae</taxon>
        <taxon>Amborella</taxon>
    </lineage>
</organism>
<dbReference type="Gene3D" id="1.25.40.10">
    <property type="entry name" value="Tetratricopeptide repeat domain"/>
    <property type="match status" value="1"/>
</dbReference>
<dbReference type="PANTHER" id="PTHR45831:SF2">
    <property type="entry name" value="LD24721P"/>
    <property type="match status" value="1"/>
</dbReference>
<dbReference type="eggNOG" id="KOG0553">
    <property type="taxonomic scope" value="Eukaryota"/>
</dbReference>
<dbReference type="OMA" id="PFTMPFD"/>
<dbReference type="InterPro" id="IPR019734">
    <property type="entry name" value="TPR_rpt"/>
</dbReference>
<dbReference type="PANTHER" id="PTHR45831">
    <property type="entry name" value="LD24721P"/>
    <property type="match status" value="1"/>
</dbReference>
<feature type="compositionally biased region" description="Polar residues" evidence="4">
    <location>
        <begin position="315"/>
        <end position="326"/>
    </location>
</feature>
<dbReference type="AlphaFoldDB" id="W1PKS3"/>
<reference evidence="6" key="1">
    <citation type="journal article" date="2013" name="Science">
        <title>The Amborella genome and the evolution of flowering plants.</title>
        <authorList>
            <consortium name="Amborella Genome Project"/>
        </authorList>
    </citation>
    <scope>NUCLEOTIDE SEQUENCE [LARGE SCALE GENOMIC DNA]</scope>
</reference>
<dbReference type="OrthoDB" id="2423701at2759"/>
<protein>
    <submittedName>
        <fullName evidence="5">Uncharacterized protein</fullName>
    </submittedName>
</protein>
<feature type="compositionally biased region" description="Polar residues" evidence="4">
    <location>
        <begin position="76"/>
        <end position="89"/>
    </location>
</feature>
<dbReference type="STRING" id="13333.W1PKS3"/>
<dbReference type="EMBL" id="KI393256">
    <property type="protein sequence ID" value="ERN08638.1"/>
    <property type="molecule type" value="Genomic_DNA"/>
</dbReference>
<feature type="region of interest" description="Disordered" evidence="4">
    <location>
        <begin position="305"/>
        <end position="340"/>
    </location>
</feature>
<dbReference type="InterPro" id="IPR011990">
    <property type="entry name" value="TPR-like_helical_dom_sf"/>
</dbReference>
<name>W1PKS3_AMBTC</name>
<evidence type="ECO:0000256" key="4">
    <source>
        <dbReference type="SAM" id="MobiDB-lite"/>
    </source>
</evidence>
<dbReference type="Gramene" id="ERN08638">
    <property type="protein sequence ID" value="ERN08638"/>
    <property type="gene ID" value="AMTR_s00017p00195980"/>
</dbReference>
<dbReference type="InterPro" id="IPR047150">
    <property type="entry name" value="SGT"/>
</dbReference>
<keyword evidence="1" id="KW-0677">Repeat</keyword>
<feature type="repeat" description="TPR" evidence="3">
    <location>
        <begin position="251"/>
        <end position="285"/>
    </location>
</feature>
<evidence type="ECO:0000256" key="3">
    <source>
        <dbReference type="PROSITE-ProRule" id="PRU00339"/>
    </source>
</evidence>
<evidence type="ECO:0000256" key="2">
    <source>
        <dbReference type="ARBA" id="ARBA00022803"/>
    </source>
</evidence>
<sequence>MANLRSDSPLCRRIVLSFLEFLNSVEPAPGTDSEALEVVRECLGEFFKLNSSSVNDVPQPNSLINIFNSLEASERTPNANFDHTSTPEGATTATTVQPISIFNDTEASASLSADGSNGTQVPGTSKDELFGLFLGALEREHFFNNTSGDADNNQLAKAKCAFDDAIKELESSGCKHFDAKALAEALKSLGNRAMQSKLYTNAIELYTFAIALCGSNAVYYCNRAAAFTQVHRYIEAIRDCYNSIEIDPDYSKAYSRLGLAYYAQGNYSDAINKGFAKALLLDPNNSHIRDNIQAAEEKLKEEYLRREGNQGAGPSESQVRNGQSARPRNRSIPFPSMPFNGPLPTDLASMLMNMATGAYNVQTRPQGSNQEETGEPEIRIDGNISLNFTASDTPEEAAGAWRSVMDMFSNAASDSQGSQHRDSAPN</sequence>
<dbReference type="GO" id="GO:0060090">
    <property type="term" value="F:molecular adaptor activity"/>
    <property type="evidence" value="ECO:0000318"/>
    <property type="project" value="GO_Central"/>
</dbReference>
<evidence type="ECO:0000313" key="5">
    <source>
        <dbReference type="EMBL" id="ERN08638.1"/>
    </source>
</evidence>
<dbReference type="GO" id="GO:0006620">
    <property type="term" value="P:post-translational protein targeting to endoplasmic reticulum membrane"/>
    <property type="evidence" value="ECO:0000318"/>
    <property type="project" value="GO_Central"/>
</dbReference>
<proteinExistence type="predicted"/>